<dbReference type="Pfam" id="PF02388">
    <property type="entry name" value="FemAB"/>
    <property type="match status" value="1"/>
</dbReference>
<dbReference type="GO" id="GO:0016746">
    <property type="term" value="F:acyltransferase activity"/>
    <property type="evidence" value="ECO:0007669"/>
    <property type="project" value="UniProtKB-KW"/>
</dbReference>
<comment type="caution">
    <text evidence="9">The sequence shown here is derived from an EMBL/GenBank/DDBJ whole genome shotgun (WGS) entry which is preliminary data.</text>
</comment>
<dbReference type="Proteomes" id="UP001212008">
    <property type="component" value="Unassembled WGS sequence"/>
</dbReference>
<gene>
    <name evidence="9" type="ORF">PMN70_03670</name>
</gene>
<evidence type="ECO:0000256" key="5">
    <source>
        <dbReference type="ARBA" id="ARBA00022984"/>
    </source>
</evidence>
<dbReference type="InterPro" id="IPR003447">
    <property type="entry name" value="FEMABX"/>
</dbReference>
<dbReference type="GO" id="GO:0009252">
    <property type="term" value="P:peptidoglycan biosynthetic process"/>
    <property type="evidence" value="ECO:0007669"/>
    <property type="project" value="UniProtKB-KW"/>
</dbReference>
<feature type="region of interest" description="Disordered" evidence="8">
    <location>
        <begin position="1"/>
        <end position="23"/>
    </location>
</feature>
<keyword evidence="5" id="KW-0573">Peptidoglycan synthesis</keyword>
<dbReference type="RefSeq" id="WP_271734996.1">
    <property type="nucleotide sequence ID" value="NZ_JAQKQX010000001.1"/>
</dbReference>
<dbReference type="InterPro" id="IPR016181">
    <property type="entry name" value="Acyl_CoA_acyltransferase"/>
</dbReference>
<evidence type="ECO:0000256" key="1">
    <source>
        <dbReference type="ARBA" id="ARBA00009943"/>
    </source>
</evidence>
<keyword evidence="7" id="KW-0961">Cell wall biogenesis/degradation</keyword>
<comment type="similarity">
    <text evidence="1">Belongs to the FemABX family.</text>
</comment>
<dbReference type="GO" id="GO:0008360">
    <property type="term" value="P:regulation of cell shape"/>
    <property type="evidence" value="ECO:0007669"/>
    <property type="project" value="UniProtKB-KW"/>
</dbReference>
<protein>
    <submittedName>
        <fullName evidence="9">Aminoacyltransferase</fullName>
    </submittedName>
</protein>
<evidence type="ECO:0000256" key="6">
    <source>
        <dbReference type="ARBA" id="ARBA00023315"/>
    </source>
</evidence>
<proteinExistence type="inferred from homology"/>
<dbReference type="PANTHER" id="PTHR36174">
    <property type="entry name" value="LIPID II:GLYCINE GLYCYLTRANSFERASE"/>
    <property type="match status" value="1"/>
</dbReference>
<dbReference type="GO" id="GO:0071555">
    <property type="term" value="P:cell wall organization"/>
    <property type="evidence" value="ECO:0007669"/>
    <property type="project" value="UniProtKB-KW"/>
</dbReference>
<dbReference type="EMBL" id="JAQKRA010000001">
    <property type="protein sequence ID" value="MDB6491299.1"/>
    <property type="molecule type" value="Genomic_DNA"/>
</dbReference>
<reference evidence="9 10" key="1">
    <citation type="submission" date="2023-01" db="EMBL/GenBank/DDBJ databases">
        <title>Human gut microbiome strain richness.</title>
        <authorList>
            <person name="Chen-Liaw A."/>
        </authorList>
    </citation>
    <scope>NUCLEOTIDE SEQUENCE [LARGE SCALE GENOMIC DNA]</scope>
    <source>
        <strain evidence="9 10">RTP21311st1_C8_RTP21311_201001</strain>
    </source>
</reference>
<evidence type="ECO:0000256" key="8">
    <source>
        <dbReference type="SAM" id="MobiDB-lite"/>
    </source>
</evidence>
<dbReference type="Gene3D" id="3.40.630.30">
    <property type="match status" value="2"/>
</dbReference>
<keyword evidence="3" id="KW-0808">Transferase</keyword>
<evidence type="ECO:0000256" key="7">
    <source>
        <dbReference type="ARBA" id="ARBA00023316"/>
    </source>
</evidence>
<feature type="compositionally biased region" description="Acidic residues" evidence="8">
    <location>
        <begin position="1"/>
        <end position="14"/>
    </location>
</feature>
<name>A0ABD4W6M7_BIFPS</name>
<evidence type="ECO:0000256" key="3">
    <source>
        <dbReference type="ARBA" id="ARBA00022679"/>
    </source>
</evidence>
<evidence type="ECO:0000256" key="2">
    <source>
        <dbReference type="ARBA" id="ARBA00022490"/>
    </source>
</evidence>
<keyword evidence="4" id="KW-0133">Cell shape</keyword>
<dbReference type="SUPFAM" id="SSF55729">
    <property type="entry name" value="Acyl-CoA N-acyltransferases (Nat)"/>
    <property type="match status" value="2"/>
</dbReference>
<keyword evidence="6" id="KW-0012">Acyltransferase</keyword>
<dbReference type="PROSITE" id="PS51191">
    <property type="entry name" value="FEMABX"/>
    <property type="match status" value="1"/>
</dbReference>
<evidence type="ECO:0000313" key="9">
    <source>
        <dbReference type="EMBL" id="MDB6491299.1"/>
    </source>
</evidence>
<sequence>MREVNASEEQEQESSEWNVRELSGSEFDELSAASRYGGFQQTSEMAALAQSDGMQTQYVGLVDSHDAPVAGALVAFSQGRFGVEGSLWLGGPLCNGNNREQMTALTEGLREAAERVHAISLTCWPNQVYCVRDSQGKAMAEPNDEMVREYERLGWKHAGFTRGYDALMNRWNYVKDLREFSNAGELLASYAKNTRRNVKIARNSGVEVRRLNRSELNVFHDICELSSERQHFANRSLDYFERVYDAFGDKAEFMVAEVHLDRYLQSWEEKLAKFSKDVGRWERSLEHTKYPDDVRKKLDTAQKNVESARRRIEDANERIARDGEVVPVAVGLFMWHERELVYFSSGSDDRYAKFYAPTALQHEMMSRCLERGVTRYNFYGISGVFDDPEDDGRGVLEFKQGFNGYVEELPGEFTLPVSKLRYGVSDLAHKLLRH</sequence>
<accession>A0ABD4W6M7</accession>
<keyword evidence="2" id="KW-0963">Cytoplasm</keyword>
<dbReference type="InterPro" id="IPR050644">
    <property type="entry name" value="PG_Glycine_Bridge_Synth"/>
</dbReference>
<evidence type="ECO:0000313" key="10">
    <source>
        <dbReference type="Proteomes" id="UP001212008"/>
    </source>
</evidence>
<dbReference type="PANTHER" id="PTHR36174:SF2">
    <property type="entry name" value="AMINOACYLTRANSFERASE FEMA"/>
    <property type="match status" value="1"/>
</dbReference>
<evidence type="ECO:0000256" key="4">
    <source>
        <dbReference type="ARBA" id="ARBA00022960"/>
    </source>
</evidence>
<dbReference type="AlphaFoldDB" id="A0ABD4W6M7"/>
<organism evidence="9 10">
    <name type="scientific">Bifidobacterium pseudocatenulatum</name>
    <dbReference type="NCBI Taxonomy" id="28026"/>
    <lineage>
        <taxon>Bacteria</taxon>
        <taxon>Bacillati</taxon>
        <taxon>Actinomycetota</taxon>
        <taxon>Actinomycetes</taxon>
        <taxon>Bifidobacteriales</taxon>
        <taxon>Bifidobacteriaceae</taxon>
        <taxon>Bifidobacterium</taxon>
    </lineage>
</organism>
<dbReference type="Gene3D" id="1.20.58.90">
    <property type="match status" value="1"/>
</dbReference>